<gene>
    <name evidence="2" type="ORF">CUZ56_02692</name>
</gene>
<dbReference type="EMBL" id="PQSP01000010">
    <property type="protein sequence ID" value="RUS65606.1"/>
    <property type="molecule type" value="Genomic_DNA"/>
</dbReference>
<comment type="caution">
    <text evidence="2">The sequence shown here is derived from an EMBL/GenBank/DDBJ whole genome shotgun (WGS) entry which is preliminary data.</text>
</comment>
<dbReference type="PANTHER" id="PTHR18640:SF5">
    <property type="entry name" value="SODIUM_BILE ACID COTRANSPORTER 7"/>
    <property type="match status" value="1"/>
</dbReference>
<feature type="transmembrane region" description="Helical" evidence="1">
    <location>
        <begin position="99"/>
        <end position="119"/>
    </location>
</feature>
<name>A0A433SA38_9BURK</name>
<dbReference type="AlphaFoldDB" id="A0A433SA38"/>
<evidence type="ECO:0008006" key="4">
    <source>
        <dbReference type="Google" id="ProtNLM"/>
    </source>
</evidence>
<keyword evidence="1" id="KW-1133">Transmembrane helix</keyword>
<keyword evidence="3" id="KW-1185">Reference proteome</keyword>
<evidence type="ECO:0000313" key="3">
    <source>
        <dbReference type="Proteomes" id="UP000286947"/>
    </source>
</evidence>
<reference evidence="2 3" key="1">
    <citation type="submission" date="2018-01" db="EMBL/GenBank/DDBJ databases">
        <title>Saezia sanguinis gen. nov., sp. nov., in the order Burkholderiales isolated from human blood.</title>
        <authorList>
            <person name="Medina-Pascual M.J."/>
            <person name="Valdezate S."/>
            <person name="Monzon S."/>
            <person name="Cuesta I."/>
            <person name="Carrasco G."/>
            <person name="Villalon P."/>
            <person name="Saez-Nieto J.A."/>
        </authorList>
    </citation>
    <scope>NUCLEOTIDE SEQUENCE [LARGE SCALE GENOMIC DNA]</scope>
    <source>
        <strain evidence="2 3">CNM695-12</strain>
    </source>
</reference>
<feature type="transmembrane region" description="Helical" evidence="1">
    <location>
        <begin position="232"/>
        <end position="254"/>
    </location>
</feature>
<sequence>MKRPRFLPDNFVLAIIGMVVLATFLPAHGSAVPVLGWMTNIAVALLFFLHGARLSRDAVVAGILHWRLHLVIFLATFALFPILGLILKPVFEPVLGSTLYMGMLFICALPSTVQSSIAFTSVARGNIPAAICAASFSNLIGIVLTPLLVGLLFTVQSSGEHPFSLDAIYKIVLLLLVPFVAGQIARRWIGNWVIKNKSWLKYVDQSSILLVVYGAFSEAVMEGIWHQVSFQTLVWLLVVCSILLALIMLILTFGSRKLGFNKEDEIAIVFCGSKKSLATGVPIAQILFVGQPMGLLILPIMLFHQIQLMVCAMLANRYAKRPETAPEQHD</sequence>
<dbReference type="RefSeq" id="WP_126980860.1">
    <property type="nucleotide sequence ID" value="NZ_PQSP01000010.1"/>
</dbReference>
<dbReference type="GO" id="GO:0005886">
    <property type="term" value="C:plasma membrane"/>
    <property type="evidence" value="ECO:0007669"/>
    <property type="project" value="TreeGrafter"/>
</dbReference>
<feature type="transmembrane region" description="Helical" evidence="1">
    <location>
        <begin position="66"/>
        <end position="87"/>
    </location>
</feature>
<keyword evidence="1" id="KW-0472">Membrane</keyword>
<dbReference type="InterPro" id="IPR038770">
    <property type="entry name" value="Na+/solute_symporter_sf"/>
</dbReference>
<feature type="transmembrane region" description="Helical" evidence="1">
    <location>
        <begin position="206"/>
        <end position="226"/>
    </location>
</feature>
<proteinExistence type="predicted"/>
<feature type="transmembrane region" description="Helical" evidence="1">
    <location>
        <begin position="131"/>
        <end position="155"/>
    </location>
</feature>
<feature type="transmembrane region" description="Helical" evidence="1">
    <location>
        <begin position="12"/>
        <end position="29"/>
    </location>
</feature>
<protein>
    <recommendedName>
        <fullName evidence="4">Bile acid:sodium symporter</fullName>
    </recommendedName>
</protein>
<accession>A0A433SA38</accession>
<feature type="transmembrane region" description="Helical" evidence="1">
    <location>
        <begin position="35"/>
        <end position="54"/>
    </location>
</feature>
<dbReference type="OrthoDB" id="9792271at2"/>
<dbReference type="Gene3D" id="1.20.1530.20">
    <property type="match status" value="1"/>
</dbReference>
<feature type="transmembrane region" description="Helical" evidence="1">
    <location>
        <begin position="167"/>
        <end position="185"/>
    </location>
</feature>
<dbReference type="Proteomes" id="UP000286947">
    <property type="component" value="Unassembled WGS sequence"/>
</dbReference>
<feature type="transmembrane region" description="Helical" evidence="1">
    <location>
        <begin position="266"/>
        <end position="288"/>
    </location>
</feature>
<dbReference type="Pfam" id="PF13593">
    <property type="entry name" value="SBF_like"/>
    <property type="match status" value="1"/>
</dbReference>
<feature type="transmembrane region" description="Helical" evidence="1">
    <location>
        <begin position="294"/>
        <end position="315"/>
    </location>
</feature>
<dbReference type="InterPro" id="IPR016833">
    <property type="entry name" value="Put_Na-Bile_cotransptr"/>
</dbReference>
<dbReference type="PANTHER" id="PTHR18640">
    <property type="entry name" value="SOLUTE CARRIER FAMILY 10 MEMBER 7"/>
    <property type="match status" value="1"/>
</dbReference>
<dbReference type="PIRSF" id="PIRSF026166">
    <property type="entry name" value="UCP026166"/>
    <property type="match status" value="1"/>
</dbReference>
<keyword evidence="1" id="KW-0812">Transmembrane</keyword>
<evidence type="ECO:0000313" key="2">
    <source>
        <dbReference type="EMBL" id="RUS65606.1"/>
    </source>
</evidence>
<evidence type="ECO:0000256" key="1">
    <source>
        <dbReference type="SAM" id="Phobius"/>
    </source>
</evidence>
<organism evidence="2 3">
    <name type="scientific">Saezia sanguinis</name>
    <dbReference type="NCBI Taxonomy" id="1965230"/>
    <lineage>
        <taxon>Bacteria</taxon>
        <taxon>Pseudomonadati</taxon>
        <taxon>Pseudomonadota</taxon>
        <taxon>Betaproteobacteria</taxon>
        <taxon>Burkholderiales</taxon>
        <taxon>Saeziaceae</taxon>
        <taxon>Saezia</taxon>
    </lineage>
</organism>